<evidence type="ECO:0000313" key="1">
    <source>
        <dbReference type="EMBL" id="PPU68573.1"/>
    </source>
</evidence>
<proteinExistence type="predicted"/>
<keyword evidence="2" id="KW-1185">Reference proteome</keyword>
<evidence type="ECO:0000313" key="2">
    <source>
        <dbReference type="Proteomes" id="UP000238191"/>
    </source>
</evidence>
<dbReference type="Proteomes" id="UP000238191">
    <property type="component" value="Unassembled WGS sequence"/>
</dbReference>
<dbReference type="EMBL" id="MDEI01000006">
    <property type="protein sequence ID" value="PPU68573.1"/>
    <property type="molecule type" value="Genomic_DNA"/>
</dbReference>
<gene>
    <name evidence="1" type="ORF">XpiCFBP4643_08680</name>
</gene>
<dbReference type="AlphaFoldDB" id="A0A2S7D408"/>
<organism evidence="1 2">
    <name type="scientific">Xanthomonas pisi</name>
    <dbReference type="NCBI Taxonomy" id="56457"/>
    <lineage>
        <taxon>Bacteria</taxon>
        <taxon>Pseudomonadati</taxon>
        <taxon>Pseudomonadota</taxon>
        <taxon>Gammaproteobacteria</taxon>
        <taxon>Lysobacterales</taxon>
        <taxon>Lysobacteraceae</taxon>
        <taxon>Xanthomonas</taxon>
    </lineage>
</organism>
<reference evidence="2" key="1">
    <citation type="submission" date="2016-08" db="EMBL/GenBank/DDBJ databases">
        <authorList>
            <person name="Merda D."/>
            <person name="Briand M."/>
            <person name="Taghouti G."/>
            <person name="Carrere S."/>
            <person name="Gouzy J."/>
            <person name="Portier P."/>
            <person name="Jacques M.-A."/>
            <person name="Fischer-Le Saux M."/>
        </authorList>
    </citation>
    <scope>NUCLEOTIDE SEQUENCE [LARGE SCALE GENOMIC DNA]</scope>
    <source>
        <strain evidence="2">CFBP4643</strain>
    </source>
</reference>
<name>A0A2S7D408_9XANT</name>
<comment type="caution">
    <text evidence="1">The sequence shown here is derived from an EMBL/GenBank/DDBJ whole genome shotgun (WGS) entry which is preliminary data.</text>
</comment>
<sequence length="91" mass="9363">MDADTVDLCSRVACSQMPGAATMGVPVSAMPTLSNHLILHAPLRDRRVSAPAGRRAEPTGGQAVAMIHRLRLSRGGADGAAQPVEAAHLLG</sequence>
<accession>A0A2S7D408</accession>
<protein>
    <submittedName>
        <fullName evidence="1">Uncharacterized protein</fullName>
    </submittedName>
</protein>